<dbReference type="PANTHER" id="PTHR43811:SF19">
    <property type="entry name" value="39 KDA FK506-BINDING NUCLEAR PROTEIN"/>
    <property type="match status" value="1"/>
</dbReference>
<dbReference type="GO" id="GO:0016020">
    <property type="term" value="C:membrane"/>
    <property type="evidence" value="ECO:0007669"/>
    <property type="project" value="InterPro"/>
</dbReference>
<evidence type="ECO:0000256" key="3">
    <source>
        <dbReference type="ARBA" id="ARBA00022729"/>
    </source>
</evidence>
<dbReference type="InterPro" id="IPR000774">
    <property type="entry name" value="PPIase_FKBP_N"/>
</dbReference>
<dbReference type="PROSITE" id="PS50059">
    <property type="entry name" value="FKBP_PPIASE"/>
    <property type="match status" value="1"/>
</dbReference>
<dbReference type="NCBIfam" id="NF008602">
    <property type="entry name" value="PRK11570.1"/>
    <property type="match status" value="1"/>
</dbReference>
<evidence type="ECO:0000256" key="1">
    <source>
        <dbReference type="ARBA" id="ARBA00000971"/>
    </source>
</evidence>
<dbReference type="PANTHER" id="PTHR43811">
    <property type="entry name" value="FKBP-TYPE PEPTIDYL-PROLYL CIS-TRANS ISOMERASE FKPA"/>
    <property type="match status" value="1"/>
</dbReference>
<dbReference type="Pfam" id="PF00254">
    <property type="entry name" value="FKBP_C"/>
    <property type="match status" value="1"/>
</dbReference>
<evidence type="ECO:0000256" key="4">
    <source>
        <dbReference type="ARBA" id="ARBA00023110"/>
    </source>
</evidence>
<dbReference type="GO" id="GO:0006457">
    <property type="term" value="P:protein folding"/>
    <property type="evidence" value="ECO:0007669"/>
    <property type="project" value="InterPro"/>
</dbReference>
<sequence length="233" mass="25528">MKKKNAIFIVLLMITISCTSSEKVVEVSELTDYMDTVSYSVGIDIGKSFRLQEMDINPDVMARGLSDAFSDKETALTDEEIQSTLINFRQEFQQKQRDIAQRKAQEAAAAETTYLTENATKEGVVSLPSGLQYKVISPGDGPSPLKTDKVKVHYKGTLIDGTVFDSSYDRGQPTSFNVSGVIKGWTEALLLMQVGSKWELTIPSKLGYGTRGGGGKIPPNSTLLFEVELLGIE</sequence>
<dbReference type="PROSITE" id="PS51257">
    <property type="entry name" value="PROKAR_LIPOPROTEIN"/>
    <property type="match status" value="1"/>
</dbReference>
<comment type="catalytic activity">
    <reaction evidence="1">
        <text>[protein]-peptidylproline (omega=180) = [protein]-peptidylproline (omega=0)</text>
        <dbReference type="Rhea" id="RHEA:16237"/>
        <dbReference type="Rhea" id="RHEA-COMP:10747"/>
        <dbReference type="Rhea" id="RHEA-COMP:10748"/>
        <dbReference type="ChEBI" id="CHEBI:83833"/>
        <dbReference type="ChEBI" id="CHEBI:83834"/>
        <dbReference type="EC" id="5.2.1.8"/>
    </reaction>
</comment>
<dbReference type="EMBL" id="UINC01078146">
    <property type="protein sequence ID" value="SVC18937.1"/>
    <property type="molecule type" value="Genomic_DNA"/>
</dbReference>
<dbReference type="EC" id="5.2.1.8" evidence="2"/>
<keyword evidence="5" id="KW-0413">Isomerase</keyword>
<name>A0A382K7A8_9ZZZZ</name>
<dbReference type="Gene3D" id="1.10.287.460">
    <property type="entry name" value="Peptidyl-prolyl cis-trans isomerase, FKBP-type, N-terminal domain"/>
    <property type="match status" value="1"/>
</dbReference>
<gene>
    <name evidence="7" type="ORF">METZ01_LOCUS271791</name>
</gene>
<evidence type="ECO:0000313" key="7">
    <source>
        <dbReference type="EMBL" id="SVC18937.1"/>
    </source>
</evidence>
<dbReference type="AlphaFoldDB" id="A0A382K7A8"/>
<feature type="domain" description="PPIase FKBP-type" evidence="6">
    <location>
        <begin position="147"/>
        <end position="233"/>
    </location>
</feature>
<reference evidence="7" key="1">
    <citation type="submission" date="2018-05" db="EMBL/GenBank/DDBJ databases">
        <authorList>
            <person name="Lanie J.A."/>
            <person name="Ng W.-L."/>
            <person name="Kazmierczak K.M."/>
            <person name="Andrzejewski T.M."/>
            <person name="Davidsen T.M."/>
            <person name="Wayne K.J."/>
            <person name="Tettelin H."/>
            <person name="Glass J.I."/>
            <person name="Rusch D."/>
            <person name="Podicherti R."/>
            <person name="Tsui H.-C.T."/>
            <person name="Winkler M.E."/>
        </authorList>
    </citation>
    <scope>NUCLEOTIDE SEQUENCE</scope>
</reference>
<dbReference type="FunFam" id="3.10.50.40:FF:000006">
    <property type="entry name" value="Peptidyl-prolyl cis-trans isomerase"/>
    <property type="match status" value="1"/>
</dbReference>
<dbReference type="InterPro" id="IPR001179">
    <property type="entry name" value="PPIase_FKBP_dom"/>
</dbReference>
<protein>
    <recommendedName>
        <fullName evidence="2">peptidylprolyl isomerase</fullName>
        <ecNumber evidence="2">5.2.1.8</ecNumber>
    </recommendedName>
</protein>
<organism evidence="7">
    <name type="scientific">marine metagenome</name>
    <dbReference type="NCBI Taxonomy" id="408172"/>
    <lineage>
        <taxon>unclassified sequences</taxon>
        <taxon>metagenomes</taxon>
        <taxon>ecological metagenomes</taxon>
    </lineage>
</organism>
<dbReference type="InterPro" id="IPR008104">
    <property type="entry name" value="INFPOTNTIATR"/>
</dbReference>
<evidence type="ECO:0000256" key="5">
    <source>
        <dbReference type="ARBA" id="ARBA00023235"/>
    </source>
</evidence>
<dbReference type="PRINTS" id="PR01730">
    <property type="entry name" value="INFPOTNTIATR"/>
</dbReference>
<dbReference type="InterPro" id="IPR036944">
    <property type="entry name" value="PPIase_FKBP_N_sf"/>
</dbReference>
<proteinExistence type="predicted"/>
<dbReference type="GO" id="GO:0003755">
    <property type="term" value="F:peptidyl-prolyl cis-trans isomerase activity"/>
    <property type="evidence" value="ECO:0007669"/>
    <property type="project" value="UniProtKB-KW"/>
</dbReference>
<dbReference type="Gene3D" id="3.10.50.40">
    <property type="match status" value="1"/>
</dbReference>
<accession>A0A382K7A8</accession>
<evidence type="ECO:0000259" key="6">
    <source>
        <dbReference type="PROSITE" id="PS50059"/>
    </source>
</evidence>
<evidence type="ECO:0000256" key="2">
    <source>
        <dbReference type="ARBA" id="ARBA00013194"/>
    </source>
</evidence>
<keyword evidence="3" id="KW-0732">Signal</keyword>
<keyword evidence="4" id="KW-0697">Rotamase</keyword>
<dbReference type="InterPro" id="IPR046357">
    <property type="entry name" value="PPIase_dom_sf"/>
</dbReference>
<dbReference type="SUPFAM" id="SSF54534">
    <property type="entry name" value="FKBP-like"/>
    <property type="match status" value="1"/>
</dbReference>
<dbReference type="Pfam" id="PF01346">
    <property type="entry name" value="FKBP_N"/>
    <property type="match status" value="1"/>
</dbReference>